<dbReference type="InterPro" id="IPR036291">
    <property type="entry name" value="NAD(P)-bd_dom_sf"/>
</dbReference>
<dbReference type="SUPFAM" id="SSF51735">
    <property type="entry name" value="NAD(P)-binding Rossmann-fold domains"/>
    <property type="match status" value="1"/>
</dbReference>
<evidence type="ECO:0000259" key="4">
    <source>
        <dbReference type="SMART" id="SM01350"/>
    </source>
</evidence>
<proteinExistence type="inferred from homology"/>
<gene>
    <name evidence="5" type="ordered locus">Acel_1820</name>
</gene>
<dbReference type="InterPro" id="IPR006183">
    <property type="entry name" value="Pgluconate_DH"/>
</dbReference>
<dbReference type="GO" id="GO:0050661">
    <property type="term" value="F:NADP binding"/>
    <property type="evidence" value="ECO:0007669"/>
    <property type="project" value="InterPro"/>
</dbReference>
<dbReference type="GO" id="GO:0019521">
    <property type="term" value="P:D-gluconate metabolic process"/>
    <property type="evidence" value="ECO:0007669"/>
    <property type="project" value="UniProtKB-KW"/>
</dbReference>
<reference evidence="5 6" key="1">
    <citation type="journal article" date="2009" name="Genome Res.">
        <title>Complete genome of the cellulolytic thermophile Acidothermus cellulolyticus 11B provides insights into its ecophysiological and evolutionary adaptations.</title>
        <authorList>
            <person name="Barabote R.D."/>
            <person name="Xie G."/>
            <person name="Leu D.H."/>
            <person name="Normand P."/>
            <person name="Necsulea A."/>
            <person name="Daubin V."/>
            <person name="Medigue C."/>
            <person name="Adney W.S."/>
            <person name="Xu X.C."/>
            <person name="Lapidus A."/>
            <person name="Parales R.E."/>
            <person name="Detter C."/>
            <person name="Pujic P."/>
            <person name="Bruce D."/>
            <person name="Lavire C."/>
            <person name="Challacombe J.F."/>
            <person name="Brettin T.S."/>
            <person name="Berry A.M."/>
        </authorList>
    </citation>
    <scope>NUCLEOTIDE SEQUENCE [LARGE SCALE GENOMIC DNA]</scope>
    <source>
        <strain evidence="6">ATCC 43068 / DSM 8971 / 11B</strain>
    </source>
</reference>
<dbReference type="Pfam" id="PF03446">
    <property type="entry name" value="NAD_binding_2"/>
    <property type="match status" value="1"/>
</dbReference>
<dbReference type="EC" id="1.1.1.44" evidence="5"/>
<sequence length="344" mass="36560">MTSNEVRELGIVGLGRMGANIARRVMRAGHRCVVYDVREDAVRAVAEEGAAPAASLAELVEKLSPPRAVWVMLPAGEVTGEAIDALGELLLADDTIIDGGNSYYRDDVRRAAALAPRGIHFVDCGTSGGVWGLERGYCLMIGGEAEVVSRLRPIFAALAPGVSAAPRTPARSGTPSDAEHGFLHCGPVGAGHFVKMVHNGIEYGMMAALAEGLNILHSADIGKHHVATDAETAPIEFPEFYRYEFDVAEVAEVWRRGSVIQSWLLDLTADALARSPELAEFGGRVSDSGEGRWTAIAAVEEGVPAPVLTTALYSRFASRGLDDFANKILSAMRKGFGGHEEKPG</sequence>
<dbReference type="PRINTS" id="PR00076">
    <property type="entry name" value="6PGDHDRGNASE"/>
</dbReference>
<dbReference type="FunCoup" id="A0LVY2">
    <property type="interactions" value="54"/>
</dbReference>
<protein>
    <submittedName>
        <fullName evidence="5">6-phosphogluconate dehydrogenase (Decarboxylating)</fullName>
        <ecNumber evidence="5">1.1.1.44</ecNumber>
    </submittedName>
</protein>
<dbReference type="SMART" id="SM01350">
    <property type="entry name" value="6PGD"/>
    <property type="match status" value="1"/>
</dbReference>
<name>A0LVY2_ACIC1</name>
<dbReference type="InterPro" id="IPR004849">
    <property type="entry name" value="6DGDH_YqeC"/>
</dbReference>
<keyword evidence="3" id="KW-0311">Gluconate utilization</keyword>
<evidence type="ECO:0000256" key="1">
    <source>
        <dbReference type="ARBA" id="ARBA00008419"/>
    </source>
</evidence>
<dbReference type="InterPro" id="IPR013328">
    <property type="entry name" value="6PGD_dom2"/>
</dbReference>
<dbReference type="GO" id="GO:0006098">
    <property type="term" value="P:pentose-phosphate shunt"/>
    <property type="evidence" value="ECO:0007669"/>
    <property type="project" value="InterPro"/>
</dbReference>
<evidence type="ECO:0000313" key="5">
    <source>
        <dbReference type="EMBL" id="ABK53592.1"/>
    </source>
</evidence>
<dbReference type="NCBIfam" id="TIGR00872">
    <property type="entry name" value="gnd_rel"/>
    <property type="match status" value="1"/>
</dbReference>
<keyword evidence="6" id="KW-1185">Reference proteome</keyword>
<dbReference type="InterPro" id="IPR006114">
    <property type="entry name" value="6PGDH_C"/>
</dbReference>
<evidence type="ECO:0000313" key="6">
    <source>
        <dbReference type="Proteomes" id="UP000008221"/>
    </source>
</evidence>
<dbReference type="HOGENOM" id="CLU_024540_0_0_11"/>
<dbReference type="GO" id="GO:0004616">
    <property type="term" value="F:phosphogluconate dehydrogenase (decarboxylating) activity"/>
    <property type="evidence" value="ECO:0007669"/>
    <property type="project" value="UniProtKB-EC"/>
</dbReference>
<dbReference type="Gene3D" id="1.10.1040.10">
    <property type="entry name" value="N-(1-d-carboxylethyl)-l-norvaline Dehydrogenase, domain 2"/>
    <property type="match status" value="1"/>
</dbReference>
<dbReference type="Proteomes" id="UP000008221">
    <property type="component" value="Chromosome"/>
</dbReference>
<dbReference type="InterPro" id="IPR008927">
    <property type="entry name" value="6-PGluconate_DH-like_C_sf"/>
</dbReference>
<evidence type="ECO:0000256" key="3">
    <source>
        <dbReference type="ARBA" id="ARBA00023064"/>
    </source>
</evidence>
<dbReference type="STRING" id="351607.Acel_1820"/>
<comment type="similarity">
    <text evidence="1">Belongs to the 6-phosphogluconate dehydrogenase family.</text>
</comment>
<dbReference type="KEGG" id="ace:Acel_1820"/>
<accession>A0LVY2</accession>
<dbReference type="InParanoid" id="A0LVY2"/>
<dbReference type="PANTHER" id="PTHR11811">
    <property type="entry name" value="6-PHOSPHOGLUCONATE DEHYDROGENASE"/>
    <property type="match status" value="1"/>
</dbReference>
<dbReference type="Gene3D" id="3.40.50.720">
    <property type="entry name" value="NAD(P)-binding Rossmann-like Domain"/>
    <property type="match status" value="1"/>
</dbReference>
<dbReference type="Pfam" id="PF00393">
    <property type="entry name" value="6PGD"/>
    <property type="match status" value="1"/>
</dbReference>
<dbReference type="SUPFAM" id="SSF48179">
    <property type="entry name" value="6-phosphogluconate dehydrogenase C-terminal domain-like"/>
    <property type="match status" value="1"/>
</dbReference>
<feature type="domain" description="6-phosphogluconate dehydrogenase C-terminal" evidence="4">
    <location>
        <begin position="191"/>
        <end position="342"/>
    </location>
</feature>
<dbReference type="eggNOG" id="COG1023">
    <property type="taxonomic scope" value="Bacteria"/>
</dbReference>
<dbReference type="AlphaFoldDB" id="A0LVY2"/>
<dbReference type="NCBIfam" id="NF007161">
    <property type="entry name" value="PRK09599.1"/>
    <property type="match status" value="1"/>
</dbReference>
<dbReference type="EMBL" id="CP000481">
    <property type="protein sequence ID" value="ABK53592.1"/>
    <property type="molecule type" value="Genomic_DNA"/>
</dbReference>
<evidence type="ECO:0000256" key="2">
    <source>
        <dbReference type="ARBA" id="ARBA00023002"/>
    </source>
</evidence>
<organism evidence="5 6">
    <name type="scientific">Acidothermus cellulolyticus (strain ATCC 43068 / DSM 8971 / 11B)</name>
    <dbReference type="NCBI Taxonomy" id="351607"/>
    <lineage>
        <taxon>Bacteria</taxon>
        <taxon>Bacillati</taxon>
        <taxon>Actinomycetota</taxon>
        <taxon>Actinomycetes</taxon>
        <taxon>Acidothermales</taxon>
        <taxon>Acidothermaceae</taxon>
        <taxon>Acidothermus</taxon>
    </lineage>
</organism>
<keyword evidence="2 5" id="KW-0560">Oxidoreductase</keyword>
<dbReference type="InterPro" id="IPR006115">
    <property type="entry name" value="6PGDH_NADP-bd"/>
</dbReference>